<keyword evidence="10 15" id="KW-0156">Chromatin regulator</keyword>
<organism evidence="19 20">
    <name type="scientific">Zasmidium cellare ATCC 36951</name>
    <dbReference type="NCBI Taxonomy" id="1080233"/>
    <lineage>
        <taxon>Eukaryota</taxon>
        <taxon>Fungi</taxon>
        <taxon>Dikarya</taxon>
        <taxon>Ascomycota</taxon>
        <taxon>Pezizomycotina</taxon>
        <taxon>Dothideomycetes</taxon>
        <taxon>Dothideomycetidae</taxon>
        <taxon>Mycosphaerellales</taxon>
        <taxon>Mycosphaerellaceae</taxon>
        <taxon>Zasmidium</taxon>
    </lineage>
</organism>
<comment type="similarity">
    <text evidence="4 15">Belongs to the BRE1 family.</text>
</comment>
<dbReference type="GeneID" id="54569098"/>
<keyword evidence="8 15" id="KW-0833">Ubl conjugation pathway</keyword>
<evidence type="ECO:0000256" key="17">
    <source>
        <dbReference type="SAM" id="MobiDB-lite"/>
    </source>
</evidence>
<dbReference type="PANTHER" id="PTHR23163">
    <property type="entry name" value="RING FINGER PROTEIN-RELATED"/>
    <property type="match status" value="1"/>
</dbReference>
<keyword evidence="9 15" id="KW-0862">Zinc</keyword>
<feature type="region of interest" description="Disordered" evidence="17">
    <location>
        <begin position="22"/>
        <end position="60"/>
    </location>
</feature>
<dbReference type="Pfam" id="PF26095">
    <property type="entry name" value="CC_Bre1"/>
    <property type="match status" value="1"/>
</dbReference>
<evidence type="ECO:0000256" key="10">
    <source>
        <dbReference type="ARBA" id="ARBA00022853"/>
    </source>
</evidence>
<evidence type="ECO:0000256" key="6">
    <source>
        <dbReference type="ARBA" id="ARBA00022723"/>
    </source>
</evidence>
<sequence>MTATKTALPALPSLTKIEMEDRKRSLANDVDDLAPSRKRLRDENGATMRMSDEKEKDVEDYQKDAIMRQMKEYKRQKKDADEQLSELQKKTKHHNDHLRTIDAWFAQLLDEVRVLASESLPTPPPSATSSTGEEMYTSALLFEESETFSEHLKTRSGAIKSAISELFGRLPSSSPEVEDLRKQLNELLAKEKEHAVELRKTIDEKDSLYERLEQAMARYMTAERKLDRAKSTQVAKLEKQATMGGNGGNSSPTNGKAAAIPKKEHAEVNGELENGIASAEAEIARKEAIAAAEKQKAQLDEIETENERLTNELSAARTKLASLSDDDYAETSLFKTLKSKYEDLIKRVNDLEATNTHIREEAQKFQAERTAFRTQMDEENRNQTSDIEAANARAETDLARIRHTRDQLTSDIAILKSAEEKSNISIAQAKELAEAKDERISALEANVRRLELQLGEAYADLGDLEGLDADELRTRLRTLDSQYSILSNELPALEAAWKKSSALASKKVDEIAGWEEQLGRLSAEKAKADQKYFAAMKAKDMRDAELRALKSQNTRSSEIVTQLKEGEAKTKELCVNYERQLADAKESLAKLETVSRTAEQKLKETTASAEGLKKSVDELKALITVKDRENLAVGKTKRNAEEELEKCKARLDDVKKQMDALRKSRAEVSATSSDDWRKVAICPVCNANIRNTVLKLCGHVFCGNCVKDLISNRSRKCPSCGRGFGSNDSMSIVLT</sequence>
<evidence type="ECO:0000256" key="15">
    <source>
        <dbReference type="RuleBase" id="RU365038"/>
    </source>
</evidence>
<evidence type="ECO:0000256" key="9">
    <source>
        <dbReference type="ARBA" id="ARBA00022833"/>
    </source>
</evidence>
<dbReference type="CDD" id="cd16499">
    <property type="entry name" value="RING-HC_Bre1-like"/>
    <property type="match status" value="1"/>
</dbReference>
<keyword evidence="5 15" id="KW-0808">Transferase</keyword>
<dbReference type="Proteomes" id="UP000799537">
    <property type="component" value="Unassembled WGS sequence"/>
</dbReference>
<name>A0A6A6CYI7_ZASCE</name>
<evidence type="ECO:0000256" key="7">
    <source>
        <dbReference type="ARBA" id="ARBA00022771"/>
    </source>
</evidence>
<dbReference type="PROSITE" id="PS50089">
    <property type="entry name" value="ZF_RING_2"/>
    <property type="match status" value="1"/>
</dbReference>
<dbReference type="InterPro" id="IPR017907">
    <property type="entry name" value="Znf_RING_CS"/>
</dbReference>
<dbReference type="GO" id="GO:0006325">
    <property type="term" value="P:chromatin organization"/>
    <property type="evidence" value="ECO:0007669"/>
    <property type="project" value="UniProtKB-KW"/>
</dbReference>
<evidence type="ECO:0000256" key="13">
    <source>
        <dbReference type="ARBA" id="ARBA00059679"/>
    </source>
</evidence>
<comment type="pathway">
    <text evidence="3 15">Protein modification; protein ubiquitination.</text>
</comment>
<dbReference type="EMBL" id="ML993584">
    <property type="protein sequence ID" value="KAF2170869.1"/>
    <property type="molecule type" value="Genomic_DNA"/>
</dbReference>
<evidence type="ECO:0000256" key="16">
    <source>
        <dbReference type="SAM" id="Coils"/>
    </source>
</evidence>
<evidence type="ECO:0000313" key="20">
    <source>
        <dbReference type="Proteomes" id="UP000799537"/>
    </source>
</evidence>
<dbReference type="UniPathway" id="UPA00143"/>
<dbReference type="InterPro" id="IPR013956">
    <property type="entry name" value="E3_ubiquit_lig_Bre1"/>
</dbReference>
<dbReference type="GO" id="GO:0061630">
    <property type="term" value="F:ubiquitin protein ligase activity"/>
    <property type="evidence" value="ECO:0007669"/>
    <property type="project" value="UniProtKB-EC"/>
</dbReference>
<keyword evidence="12 15" id="KW-0539">Nucleus</keyword>
<keyword evidence="20" id="KW-1185">Reference proteome</keyword>
<reference evidence="19" key="1">
    <citation type="journal article" date="2020" name="Stud. Mycol.">
        <title>101 Dothideomycetes genomes: a test case for predicting lifestyles and emergence of pathogens.</title>
        <authorList>
            <person name="Haridas S."/>
            <person name="Albert R."/>
            <person name="Binder M."/>
            <person name="Bloem J."/>
            <person name="Labutti K."/>
            <person name="Salamov A."/>
            <person name="Andreopoulos B."/>
            <person name="Baker S."/>
            <person name="Barry K."/>
            <person name="Bills G."/>
            <person name="Bluhm B."/>
            <person name="Cannon C."/>
            <person name="Castanera R."/>
            <person name="Culley D."/>
            <person name="Daum C."/>
            <person name="Ezra D."/>
            <person name="Gonzalez J."/>
            <person name="Henrissat B."/>
            <person name="Kuo A."/>
            <person name="Liang C."/>
            <person name="Lipzen A."/>
            <person name="Lutzoni F."/>
            <person name="Magnuson J."/>
            <person name="Mondo S."/>
            <person name="Nolan M."/>
            <person name="Ohm R."/>
            <person name="Pangilinan J."/>
            <person name="Park H.-J."/>
            <person name="Ramirez L."/>
            <person name="Alfaro M."/>
            <person name="Sun H."/>
            <person name="Tritt A."/>
            <person name="Yoshinaga Y."/>
            <person name="Zwiers L.-H."/>
            <person name="Turgeon B."/>
            <person name="Goodwin S."/>
            <person name="Spatafora J."/>
            <person name="Crous P."/>
            <person name="Grigoriev I."/>
        </authorList>
    </citation>
    <scope>NUCLEOTIDE SEQUENCE</scope>
    <source>
        <strain evidence="19">ATCC 36951</strain>
    </source>
</reference>
<dbReference type="InterPro" id="IPR058643">
    <property type="entry name" value="BRE1-like_CC"/>
</dbReference>
<dbReference type="EC" id="2.3.2.27" evidence="15"/>
<dbReference type="OrthoDB" id="654191at2759"/>
<dbReference type="InterPro" id="IPR018957">
    <property type="entry name" value="Znf_C3HC4_RING-type"/>
</dbReference>
<dbReference type="SMART" id="SM00184">
    <property type="entry name" value="RING"/>
    <property type="match status" value="1"/>
</dbReference>
<evidence type="ECO:0000256" key="3">
    <source>
        <dbReference type="ARBA" id="ARBA00004906"/>
    </source>
</evidence>
<evidence type="ECO:0000256" key="2">
    <source>
        <dbReference type="ARBA" id="ARBA00004123"/>
    </source>
</evidence>
<evidence type="ECO:0000256" key="12">
    <source>
        <dbReference type="ARBA" id="ARBA00023242"/>
    </source>
</evidence>
<evidence type="ECO:0000259" key="18">
    <source>
        <dbReference type="PROSITE" id="PS50089"/>
    </source>
</evidence>
<accession>A0A6A6CYI7</accession>
<dbReference type="InterPro" id="IPR001841">
    <property type="entry name" value="Znf_RING"/>
</dbReference>
<dbReference type="Pfam" id="PF00097">
    <property type="entry name" value="zf-C3HC4"/>
    <property type="match status" value="1"/>
</dbReference>
<evidence type="ECO:0000256" key="14">
    <source>
        <dbReference type="PROSITE-ProRule" id="PRU00175"/>
    </source>
</evidence>
<keyword evidence="6 15" id="KW-0479">Metal-binding</keyword>
<feature type="coiled-coil region" evidence="16">
    <location>
        <begin position="269"/>
        <end position="531"/>
    </location>
</feature>
<dbReference type="Pfam" id="PF08647">
    <property type="entry name" value="BRE1"/>
    <property type="match status" value="1"/>
</dbReference>
<gene>
    <name evidence="19" type="ORF">M409DRAFT_63905</name>
</gene>
<comment type="function">
    <text evidence="13">E3 ubiquitin-protein ligase that mediates monoubiquitination of histone H2B to form H2BK123ub1. H2BK123ub1 gives a specific tag for epigenetic transcriptional activation and is also a prerequisite for H3K4me and H3K79me formation.</text>
</comment>
<dbReference type="PROSITE" id="PS00518">
    <property type="entry name" value="ZF_RING_1"/>
    <property type="match status" value="1"/>
</dbReference>
<comment type="catalytic activity">
    <reaction evidence="1 15">
        <text>S-ubiquitinyl-[E2 ubiquitin-conjugating enzyme]-L-cysteine + [acceptor protein]-L-lysine = [E2 ubiquitin-conjugating enzyme]-L-cysteine + N(6)-ubiquitinyl-[acceptor protein]-L-lysine.</text>
        <dbReference type="EC" id="2.3.2.27"/>
    </reaction>
</comment>
<dbReference type="PANTHER" id="PTHR23163:SF0">
    <property type="entry name" value="E3 UBIQUITIN-PROTEIN LIGASE BRE1"/>
    <property type="match status" value="1"/>
</dbReference>
<dbReference type="AlphaFoldDB" id="A0A6A6CYI7"/>
<keyword evidence="7 14" id="KW-0863">Zinc-finger</keyword>
<feature type="domain" description="RING-type" evidence="18">
    <location>
        <begin position="682"/>
        <end position="720"/>
    </location>
</feature>
<dbReference type="InterPro" id="IPR013083">
    <property type="entry name" value="Znf_RING/FYVE/PHD"/>
</dbReference>
<feature type="coiled-coil region" evidence="16">
    <location>
        <begin position="177"/>
        <end position="232"/>
    </location>
</feature>
<keyword evidence="11 15" id="KW-0175">Coiled coil</keyword>
<feature type="compositionally biased region" description="Basic and acidic residues" evidence="17">
    <location>
        <begin position="40"/>
        <end position="60"/>
    </location>
</feature>
<evidence type="ECO:0000256" key="1">
    <source>
        <dbReference type="ARBA" id="ARBA00000900"/>
    </source>
</evidence>
<dbReference type="SUPFAM" id="SSF57850">
    <property type="entry name" value="RING/U-box"/>
    <property type="match status" value="1"/>
</dbReference>
<proteinExistence type="inferred from homology"/>
<dbReference type="GO" id="GO:0016567">
    <property type="term" value="P:protein ubiquitination"/>
    <property type="evidence" value="ECO:0007669"/>
    <property type="project" value="UniProtKB-UniRule"/>
</dbReference>
<evidence type="ECO:0000256" key="11">
    <source>
        <dbReference type="ARBA" id="ARBA00023054"/>
    </source>
</evidence>
<feature type="coiled-coil region" evidence="16">
    <location>
        <begin position="63"/>
        <end position="90"/>
    </location>
</feature>
<evidence type="ECO:0000256" key="5">
    <source>
        <dbReference type="ARBA" id="ARBA00022679"/>
    </source>
</evidence>
<comment type="subcellular location">
    <subcellularLocation>
        <location evidence="2 15">Nucleus</location>
    </subcellularLocation>
</comment>
<protein>
    <recommendedName>
        <fullName evidence="15">E3 ubiquitin protein ligase</fullName>
        <ecNumber evidence="15">2.3.2.27</ecNumber>
    </recommendedName>
</protein>
<dbReference type="Gene3D" id="3.30.40.10">
    <property type="entry name" value="Zinc/RING finger domain, C3HC4 (zinc finger)"/>
    <property type="match status" value="1"/>
</dbReference>
<evidence type="ECO:0000256" key="4">
    <source>
        <dbReference type="ARBA" id="ARBA00005555"/>
    </source>
</evidence>
<dbReference type="GO" id="GO:0008270">
    <property type="term" value="F:zinc ion binding"/>
    <property type="evidence" value="ECO:0007669"/>
    <property type="project" value="UniProtKB-KW"/>
</dbReference>
<dbReference type="GO" id="GO:0033503">
    <property type="term" value="C:HULC complex"/>
    <property type="evidence" value="ECO:0007669"/>
    <property type="project" value="TreeGrafter"/>
</dbReference>
<evidence type="ECO:0000313" key="19">
    <source>
        <dbReference type="EMBL" id="KAF2170869.1"/>
    </source>
</evidence>
<evidence type="ECO:0000256" key="8">
    <source>
        <dbReference type="ARBA" id="ARBA00022786"/>
    </source>
</evidence>
<dbReference type="RefSeq" id="XP_033671758.1">
    <property type="nucleotide sequence ID" value="XM_033815826.1"/>
</dbReference>
<feature type="coiled-coil region" evidence="16">
    <location>
        <begin position="574"/>
        <end position="671"/>
    </location>
</feature>
<dbReference type="GO" id="GO:0005634">
    <property type="term" value="C:nucleus"/>
    <property type="evidence" value="ECO:0007669"/>
    <property type="project" value="UniProtKB-SubCell"/>
</dbReference>